<keyword evidence="3 8" id="KW-0694">RNA-binding</keyword>
<keyword evidence="5 8" id="KW-0687">Ribonucleoprotein</keyword>
<dbReference type="PANTHER" id="PTHR21011">
    <property type="entry name" value="MITOCHONDRIAL 28S RIBOSOMAL PROTEIN S6"/>
    <property type="match status" value="1"/>
</dbReference>
<gene>
    <name evidence="8 10" type="primary">rpsF</name>
    <name evidence="10" type="ORF">H8E80_04055</name>
</gene>
<evidence type="ECO:0000256" key="1">
    <source>
        <dbReference type="ARBA" id="ARBA00009512"/>
    </source>
</evidence>
<dbReference type="EMBL" id="JACNLL010000039">
    <property type="protein sequence ID" value="MBC8199207.1"/>
    <property type="molecule type" value="Genomic_DNA"/>
</dbReference>
<dbReference type="InterPro" id="IPR035980">
    <property type="entry name" value="Ribosomal_bS6_sf"/>
</dbReference>
<dbReference type="AlphaFoldDB" id="A0A8J6N656"/>
<evidence type="ECO:0000256" key="3">
    <source>
        <dbReference type="ARBA" id="ARBA00022884"/>
    </source>
</evidence>
<dbReference type="GO" id="GO:0006412">
    <property type="term" value="P:translation"/>
    <property type="evidence" value="ECO:0007669"/>
    <property type="project" value="UniProtKB-UniRule"/>
</dbReference>
<dbReference type="GO" id="GO:0005840">
    <property type="term" value="C:ribosome"/>
    <property type="evidence" value="ECO:0007669"/>
    <property type="project" value="UniProtKB-KW"/>
</dbReference>
<dbReference type="GO" id="GO:0070181">
    <property type="term" value="F:small ribosomal subunit rRNA binding"/>
    <property type="evidence" value="ECO:0007669"/>
    <property type="project" value="TreeGrafter"/>
</dbReference>
<dbReference type="HAMAP" id="MF_00360">
    <property type="entry name" value="Ribosomal_bS6"/>
    <property type="match status" value="1"/>
</dbReference>
<comment type="similarity">
    <text evidence="1 8">Belongs to the bacterial ribosomal protein bS6 family.</text>
</comment>
<keyword evidence="4 8" id="KW-0689">Ribosomal protein</keyword>
<dbReference type="Proteomes" id="UP000603545">
    <property type="component" value="Unassembled WGS sequence"/>
</dbReference>
<sequence>MRRYETIVIIDPDLSNEQRLPIFEKLKDLIAKQDGFLVIVDEWGDKRLAYEIKKRSHGYYVCLDFCGTGALVNEIERFFRIDDRVLKYMTVLLDKDADVERIKEQMAEAEASKEQTAQDTTASDDESTADTKLDDSEPEDKQDKAEISESQAVESETTQTGTNEEEK</sequence>
<feature type="region of interest" description="Disordered" evidence="9">
    <location>
        <begin position="104"/>
        <end position="167"/>
    </location>
</feature>
<evidence type="ECO:0000256" key="5">
    <source>
        <dbReference type="ARBA" id="ARBA00023274"/>
    </source>
</evidence>
<dbReference type="GO" id="GO:1990904">
    <property type="term" value="C:ribonucleoprotein complex"/>
    <property type="evidence" value="ECO:0007669"/>
    <property type="project" value="UniProtKB-KW"/>
</dbReference>
<dbReference type="InterPro" id="IPR000529">
    <property type="entry name" value="Ribosomal_bS6"/>
</dbReference>
<evidence type="ECO:0000313" key="11">
    <source>
        <dbReference type="Proteomes" id="UP000603545"/>
    </source>
</evidence>
<organism evidence="10 11">
    <name type="scientific">Candidatus Desulfaltia bathyphila</name>
    <dbReference type="NCBI Taxonomy" id="2841697"/>
    <lineage>
        <taxon>Bacteria</taxon>
        <taxon>Pseudomonadati</taxon>
        <taxon>Thermodesulfobacteriota</taxon>
        <taxon>Desulfobacteria</taxon>
        <taxon>Desulfobacterales</taxon>
        <taxon>Desulfobacterales incertae sedis</taxon>
        <taxon>Candidatus Desulfaltia</taxon>
    </lineage>
</organism>
<feature type="compositionally biased region" description="Basic and acidic residues" evidence="9">
    <location>
        <begin position="104"/>
        <end position="113"/>
    </location>
</feature>
<reference evidence="10 11" key="1">
    <citation type="submission" date="2020-08" db="EMBL/GenBank/DDBJ databases">
        <title>Bridging the membrane lipid divide: bacteria of the FCB group superphylum have the potential to synthesize archaeal ether lipids.</title>
        <authorList>
            <person name="Villanueva L."/>
            <person name="Von Meijenfeldt F.A.B."/>
            <person name="Westbye A.B."/>
            <person name="Yadav S."/>
            <person name="Hopmans E.C."/>
            <person name="Dutilh B.E."/>
            <person name="Sinninghe Damste J.S."/>
        </authorList>
    </citation>
    <scope>NUCLEOTIDE SEQUENCE [LARGE SCALE GENOMIC DNA]</scope>
    <source>
        <strain evidence="10">NIOZ-UU82</strain>
    </source>
</reference>
<protein>
    <recommendedName>
        <fullName evidence="7 8">Small ribosomal subunit protein bS6</fullName>
    </recommendedName>
</protein>
<name>A0A8J6N656_9BACT</name>
<evidence type="ECO:0000256" key="9">
    <source>
        <dbReference type="SAM" id="MobiDB-lite"/>
    </source>
</evidence>
<evidence type="ECO:0000313" key="10">
    <source>
        <dbReference type="EMBL" id="MBC8199207.1"/>
    </source>
</evidence>
<dbReference type="GO" id="GO:0003735">
    <property type="term" value="F:structural constituent of ribosome"/>
    <property type="evidence" value="ECO:0007669"/>
    <property type="project" value="InterPro"/>
</dbReference>
<evidence type="ECO:0000256" key="7">
    <source>
        <dbReference type="ARBA" id="ARBA00035294"/>
    </source>
</evidence>
<evidence type="ECO:0000256" key="6">
    <source>
        <dbReference type="ARBA" id="ARBA00035104"/>
    </source>
</evidence>
<keyword evidence="2 8" id="KW-0699">rRNA-binding</keyword>
<dbReference type="SUPFAM" id="SSF54995">
    <property type="entry name" value="Ribosomal protein S6"/>
    <property type="match status" value="1"/>
</dbReference>
<dbReference type="Pfam" id="PF01250">
    <property type="entry name" value="Ribosomal_S6"/>
    <property type="match status" value="1"/>
</dbReference>
<dbReference type="InterPro" id="IPR020814">
    <property type="entry name" value="Ribosomal_S6_plastid/chlpt"/>
</dbReference>
<dbReference type="InterPro" id="IPR014717">
    <property type="entry name" value="Transl_elong_EF1B/ribsomal_bS6"/>
</dbReference>
<dbReference type="GO" id="GO:0005737">
    <property type="term" value="C:cytoplasm"/>
    <property type="evidence" value="ECO:0007669"/>
    <property type="project" value="UniProtKB-ARBA"/>
</dbReference>
<comment type="caution">
    <text evidence="10">The sequence shown here is derived from an EMBL/GenBank/DDBJ whole genome shotgun (WGS) entry which is preliminary data.</text>
</comment>
<proteinExistence type="inferred from homology"/>
<dbReference type="NCBIfam" id="TIGR00166">
    <property type="entry name" value="S6"/>
    <property type="match status" value="1"/>
</dbReference>
<feature type="compositionally biased region" description="Basic and acidic residues" evidence="9">
    <location>
        <begin position="129"/>
        <end position="147"/>
    </location>
</feature>
<dbReference type="PANTHER" id="PTHR21011:SF1">
    <property type="entry name" value="SMALL RIBOSOMAL SUBUNIT PROTEIN BS6M"/>
    <property type="match status" value="1"/>
</dbReference>
<accession>A0A8J6N656</accession>
<evidence type="ECO:0000256" key="4">
    <source>
        <dbReference type="ARBA" id="ARBA00022980"/>
    </source>
</evidence>
<dbReference type="PROSITE" id="PS01048">
    <property type="entry name" value="RIBOSOMAL_S6"/>
    <property type="match status" value="1"/>
</dbReference>
<dbReference type="InterPro" id="IPR020815">
    <property type="entry name" value="Ribosomal_bS6_CS"/>
</dbReference>
<dbReference type="Gene3D" id="3.30.70.60">
    <property type="match status" value="1"/>
</dbReference>
<evidence type="ECO:0000256" key="2">
    <source>
        <dbReference type="ARBA" id="ARBA00022730"/>
    </source>
</evidence>
<evidence type="ECO:0000256" key="8">
    <source>
        <dbReference type="HAMAP-Rule" id="MF_00360"/>
    </source>
</evidence>
<comment type="function">
    <text evidence="6 8">Binds together with bS18 to 16S ribosomal RNA.</text>
</comment>
<dbReference type="CDD" id="cd00473">
    <property type="entry name" value="bS6"/>
    <property type="match status" value="1"/>
</dbReference>
<feature type="compositionally biased region" description="Polar residues" evidence="9">
    <location>
        <begin position="148"/>
        <end position="167"/>
    </location>
</feature>